<feature type="domain" description="PH" evidence="2">
    <location>
        <begin position="287"/>
        <end position="400"/>
    </location>
</feature>
<sequence length="424" mass="45647">MLQADKQVLLAGVKRNALELRQKELDFNVERFTNLATQASVIAGFSFESLVELEVPEDTHWLLSSTYFVFGSAAMAMSLYCLVVSSFACVFGHRLALQGPHGSLEKAVTIMVSHRLHIFAVAGASLLCLVLAAVLMAWIKMGPAAGVVSAIFLAFGGAVSYRMHLLLGLFQIPESQVVTGAVQVNSPNESGAAIDLSRLNLRPRGARFLLLRGTTHGFFFRLNPGSAAHAHARAVRGGGGGGYQRLADVERGSSCSAFSLASQTASCCSAASTCAPPPSLAGRPAEMMHHEGHLFKKGEPGFLGKREAPRRRYFVLRGPRLYYFRAWEDYGSGGFGGAINAAQPIDMQQHEPMVLASSPDGPNRFDLLPTGDPSARKWELQAPTPEELKDWLAALRGARSIASRSQCSAVAELSAPQIVMPMQY</sequence>
<dbReference type="GeneID" id="17251293"/>
<keyword evidence="4" id="KW-1185">Reference proteome</keyword>
<feature type="transmembrane region" description="Helical" evidence="1">
    <location>
        <begin position="116"/>
        <end position="138"/>
    </location>
</feature>
<reference evidence="3" key="2">
    <citation type="submission" date="2024-10" db="UniProtKB">
        <authorList>
            <consortium name="EnsemblProtists"/>
        </authorList>
    </citation>
    <scope>IDENTIFICATION</scope>
</reference>
<dbReference type="InterPro" id="IPR001849">
    <property type="entry name" value="PH_domain"/>
</dbReference>
<reference evidence="4" key="1">
    <citation type="journal article" date="2013" name="Nature">
        <title>Pan genome of the phytoplankton Emiliania underpins its global distribution.</title>
        <authorList>
            <person name="Read B.A."/>
            <person name="Kegel J."/>
            <person name="Klute M.J."/>
            <person name="Kuo A."/>
            <person name="Lefebvre S.C."/>
            <person name="Maumus F."/>
            <person name="Mayer C."/>
            <person name="Miller J."/>
            <person name="Monier A."/>
            <person name="Salamov A."/>
            <person name="Young J."/>
            <person name="Aguilar M."/>
            <person name="Claverie J.M."/>
            <person name="Frickenhaus S."/>
            <person name="Gonzalez K."/>
            <person name="Herman E.K."/>
            <person name="Lin Y.C."/>
            <person name="Napier J."/>
            <person name="Ogata H."/>
            <person name="Sarno A.F."/>
            <person name="Shmutz J."/>
            <person name="Schroeder D."/>
            <person name="de Vargas C."/>
            <person name="Verret F."/>
            <person name="von Dassow P."/>
            <person name="Valentin K."/>
            <person name="Van de Peer Y."/>
            <person name="Wheeler G."/>
            <person name="Dacks J.B."/>
            <person name="Delwiche C.F."/>
            <person name="Dyhrman S.T."/>
            <person name="Glockner G."/>
            <person name="John U."/>
            <person name="Richards T."/>
            <person name="Worden A.Z."/>
            <person name="Zhang X."/>
            <person name="Grigoriev I.V."/>
            <person name="Allen A.E."/>
            <person name="Bidle K."/>
            <person name="Borodovsky M."/>
            <person name="Bowler C."/>
            <person name="Brownlee C."/>
            <person name="Cock J.M."/>
            <person name="Elias M."/>
            <person name="Gladyshev V.N."/>
            <person name="Groth M."/>
            <person name="Guda C."/>
            <person name="Hadaegh A."/>
            <person name="Iglesias-Rodriguez M.D."/>
            <person name="Jenkins J."/>
            <person name="Jones B.M."/>
            <person name="Lawson T."/>
            <person name="Leese F."/>
            <person name="Lindquist E."/>
            <person name="Lobanov A."/>
            <person name="Lomsadze A."/>
            <person name="Malik S.B."/>
            <person name="Marsh M.E."/>
            <person name="Mackinder L."/>
            <person name="Mock T."/>
            <person name="Mueller-Roeber B."/>
            <person name="Pagarete A."/>
            <person name="Parker M."/>
            <person name="Probert I."/>
            <person name="Quesneville H."/>
            <person name="Raines C."/>
            <person name="Rensing S.A."/>
            <person name="Riano-Pachon D.M."/>
            <person name="Richier S."/>
            <person name="Rokitta S."/>
            <person name="Shiraiwa Y."/>
            <person name="Soanes D.M."/>
            <person name="van der Giezen M."/>
            <person name="Wahlund T.M."/>
            <person name="Williams B."/>
            <person name="Wilson W."/>
            <person name="Wolfe G."/>
            <person name="Wurch L.L."/>
        </authorList>
    </citation>
    <scope>NUCLEOTIDE SEQUENCE</scope>
</reference>
<dbReference type="HOGENOM" id="CLU_648017_0_0_1"/>
<feature type="transmembrane region" description="Helical" evidence="1">
    <location>
        <begin position="144"/>
        <end position="161"/>
    </location>
</feature>
<evidence type="ECO:0000313" key="3">
    <source>
        <dbReference type="EnsemblProtists" id="EOD05178"/>
    </source>
</evidence>
<dbReference type="SMART" id="SM00233">
    <property type="entry name" value="PH"/>
    <property type="match status" value="1"/>
</dbReference>
<accession>A0A0D3I1P3</accession>
<keyword evidence="1" id="KW-0812">Transmembrane</keyword>
<name>A0A0D3I1P3_EMIH1</name>
<feature type="transmembrane region" description="Helical" evidence="1">
    <location>
        <begin position="67"/>
        <end position="95"/>
    </location>
</feature>
<protein>
    <recommendedName>
        <fullName evidence="2">PH domain-containing protein</fullName>
    </recommendedName>
</protein>
<dbReference type="Pfam" id="PF00169">
    <property type="entry name" value="PH"/>
    <property type="match status" value="1"/>
</dbReference>
<dbReference type="PROSITE" id="PS50003">
    <property type="entry name" value="PH_DOMAIN"/>
    <property type="match status" value="1"/>
</dbReference>
<dbReference type="InterPro" id="IPR011993">
    <property type="entry name" value="PH-like_dom_sf"/>
</dbReference>
<dbReference type="Proteomes" id="UP000013827">
    <property type="component" value="Unassembled WGS sequence"/>
</dbReference>
<proteinExistence type="predicted"/>
<dbReference type="SUPFAM" id="SSF50729">
    <property type="entry name" value="PH domain-like"/>
    <property type="match status" value="1"/>
</dbReference>
<evidence type="ECO:0000256" key="1">
    <source>
        <dbReference type="SAM" id="Phobius"/>
    </source>
</evidence>
<dbReference type="AlphaFoldDB" id="A0A0D3I1P3"/>
<dbReference type="KEGG" id="ehx:EMIHUDRAFT_107392"/>
<dbReference type="RefSeq" id="XP_005757607.1">
    <property type="nucleotide sequence ID" value="XM_005757550.1"/>
</dbReference>
<dbReference type="EnsemblProtists" id="EOD05178">
    <property type="protein sequence ID" value="EOD05178"/>
    <property type="gene ID" value="EMIHUDRAFT_107392"/>
</dbReference>
<dbReference type="Gene3D" id="2.30.29.30">
    <property type="entry name" value="Pleckstrin-homology domain (PH domain)/Phosphotyrosine-binding domain (PTB)"/>
    <property type="match status" value="1"/>
</dbReference>
<keyword evidence="1" id="KW-0472">Membrane</keyword>
<dbReference type="PaxDb" id="2903-EOD05178"/>
<organism evidence="3 4">
    <name type="scientific">Emiliania huxleyi (strain CCMP1516)</name>
    <dbReference type="NCBI Taxonomy" id="280463"/>
    <lineage>
        <taxon>Eukaryota</taxon>
        <taxon>Haptista</taxon>
        <taxon>Haptophyta</taxon>
        <taxon>Prymnesiophyceae</taxon>
        <taxon>Isochrysidales</taxon>
        <taxon>Noelaerhabdaceae</taxon>
        <taxon>Emiliania</taxon>
    </lineage>
</organism>
<dbReference type="CDD" id="cd00821">
    <property type="entry name" value="PH"/>
    <property type="match status" value="1"/>
</dbReference>
<keyword evidence="1" id="KW-1133">Transmembrane helix</keyword>
<evidence type="ECO:0000313" key="4">
    <source>
        <dbReference type="Proteomes" id="UP000013827"/>
    </source>
</evidence>
<evidence type="ECO:0000259" key="2">
    <source>
        <dbReference type="PROSITE" id="PS50003"/>
    </source>
</evidence>